<dbReference type="Gene3D" id="2.60.40.380">
    <property type="entry name" value="Purple acid phosphatase-like, N-terminal"/>
    <property type="match status" value="1"/>
</dbReference>
<comment type="caution">
    <text evidence="2">The sequence shown here is derived from an EMBL/GenBank/DDBJ whole genome shotgun (WGS) entry which is preliminary data.</text>
</comment>
<dbReference type="PANTHER" id="PTHR45867:SF3">
    <property type="entry name" value="ACID PHOSPHATASE TYPE 7"/>
    <property type="match status" value="1"/>
</dbReference>
<dbReference type="SUPFAM" id="SSF49363">
    <property type="entry name" value="Purple acid phosphatase, N-terminal domain"/>
    <property type="match status" value="1"/>
</dbReference>
<dbReference type="Proteomes" id="UP000821853">
    <property type="component" value="Chromosome 4"/>
</dbReference>
<proteinExistence type="predicted"/>
<dbReference type="VEuPathDB" id="VectorBase:HLOH_042464"/>
<sequence>MVVTWTTFDPTNESVVEFGEQSLDHRAIGNSSKFYDGGNERRLIIVHRVVLEDLTPGTTYVYHCGSRLGWSALFRFRAKNASAAWSPRLAVFGDMGNVNAQSLPFLQEEAQKGTIDAALHVGKQACLSQLPPQKCQKNFAAGGLSVLFSLGP</sequence>
<dbReference type="OMA" id="GNHENSG"/>
<dbReference type="Pfam" id="PF16656">
    <property type="entry name" value="Pur_ac_phosph_N"/>
    <property type="match status" value="1"/>
</dbReference>
<protein>
    <recommendedName>
        <fullName evidence="1">Purple acid phosphatase N-terminal domain-containing protein</fullName>
    </recommendedName>
</protein>
<evidence type="ECO:0000313" key="2">
    <source>
        <dbReference type="EMBL" id="KAH9374363.1"/>
    </source>
</evidence>
<evidence type="ECO:0000313" key="3">
    <source>
        <dbReference type="Proteomes" id="UP000821853"/>
    </source>
</evidence>
<dbReference type="GO" id="GO:0003993">
    <property type="term" value="F:acid phosphatase activity"/>
    <property type="evidence" value="ECO:0007669"/>
    <property type="project" value="InterPro"/>
</dbReference>
<dbReference type="AlphaFoldDB" id="A0A9J6GGT0"/>
<organism evidence="2 3">
    <name type="scientific">Haemaphysalis longicornis</name>
    <name type="common">Bush tick</name>
    <dbReference type="NCBI Taxonomy" id="44386"/>
    <lineage>
        <taxon>Eukaryota</taxon>
        <taxon>Metazoa</taxon>
        <taxon>Ecdysozoa</taxon>
        <taxon>Arthropoda</taxon>
        <taxon>Chelicerata</taxon>
        <taxon>Arachnida</taxon>
        <taxon>Acari</taxon>
        <taxon>Parasitiformes</taxon>
        <taxon>Ixodida</taxon>
        <taxon>Ixodoidea</taxon>
        <taxon>Ixodidae</taxon>
        <taxon>Haemaphysalinae</taxon>
        <taxon>Haemaphysalis</taxon>
    </lineage>
</organism>
<accession>A0A9J6GGT0</accession>
<dbReference type="PANTHER" id="PTHR45867">
    <property type="entry name" value="PURPLE ACID PHOSPHATASE"/>
    <property type="match status" value="1"/>
</dbReference>
<dbReference type="GO" id="GO:0046872">
    <property type="term" value="F:metal ion binding"/>
    <property type="evidence" value="ECO:0007669"/>
    <property type="project" value="InterPro"/>
</dbReference>
<dbReference type="OrthoDB" id="6479584at2759"/>
<gene>
    <name evidence="2" type="ORF">HPB48_013407</name>
</gene>
<name>A0A9J6GGT0_HAELO</name>
<feature type="domain" description="Purple acid phosphatase N-terminal" evidence="1">
    <location>
        <begin position="1"/>
        <end position="77"/>
    </location>
</feature>
<dbReference type="EMBL" id="JABSTR010000006">
    <property type="protein sequence ID" value="KAH9374363.1"/>
    <property type="molecule type" value="Genomic_DNA"/>
</dbReference>
<dbReference type="InterPro" id="IPR008963">
    <property type="entry name" value="Purple_acid_Pase-like_N"/>
</dbReference>
<keyword evidence="3" id="KW-1185">Reference proteome</keyword>
<reference evidence="2 3" key="1">
    <citation type="journal article" date="2020" name="Cell">
        <title>Large-Scale Comparative Analyses of Tick Genomes Elucidate Their Genetic Diversity and Vector Capacities.</title>
        <authorList>
            <consortium name="Tick Genome and Microbiome Consortium (TIGMIC)"/>
            <person name="Jia N."/>
            <person name="Wang J."/>
            <person name="Shi W."/>
            <person name="Du L."/>
            <person name="Sun Y."/>
            <person name="Zhan W."/>
            <person name="Jiang J.F."/>
            <person name="Wang Q."/>
            <person name="Zhang B."/>
            <person name="Ji P."/>
            <person name="Bell-Sakyi L."/>
            <person name="Cui X.M."/>
            <person name="Yuan T.T."/>
            <person name="Jiang B.G."/>
            <person name="Yang W.F."/>
            <person name="Lam T.T."/>
            <person name="Chang Q.C."/>
            <person name="Ding S.J."/>
            <person name="Wang X.J."/>
            <person name="Zhu J.G."/>
            <person name="Ruan X.D."/>
            <person name="Zhao L."/>
            <person name="Wei J.T."/>
            <person name="Ye R.Z."/>
            <person name="Que T.C."/>
            <person name="Du C.H."/>
            <person name="Zhou Y.H."/>
            <person name="Cheng J.X."/>
            <person name="Dai P.F."/>
            <person name="Guo W.B."/>
            <person name="Han X.H."/>
            <person name="Huang E.J."/>
            <person name="Li L.F."/>
            <person name="Wei W."/>
            <person name="Gao Y.C."/>
            <person name="Liu J.Z."/>
            <person name="Shao H.Z."/>
            <person name="Wang X."/>
            <person name="Wang C.C."/>
            <person name="Yang T.C."/>
            <person name="Huo Q.B."/>
            <person name="Li W."/>
            <person name="Chen H.Y."/>
            <person name="Chen S.E."/>
            <person name="Zhou L.G."/>
            <person name="Ni X.B."/>
            <person name="Tian J.H."/>
            <person name="Sheng Y."/>
            <person name="Liu T."/>
            <person name="Pan Y.S."/>
            <person name="Xia L.Y."/>
            <person name="Li J."/>
            <person name="Zhao F."/>
            <person name="Cao W.C."/>
        </authorList>
    </citation>
    <scope>NUCLEOTIDE SEQUENCE [LARGE SCALE GENOMIC DNA]</scope>
    <source>
        <strain evidence="2">HaeL-2018</strain>
    </source>
</reference>
<evidence type="ECO:0000259" key="1">
    <source>
        <dbReference type="Pfam" id="PF16656"/>
    </source>
</evidence>
<dbReference type="InterPro" id="IPR015914">
    <property type="entry name" value="PAPs_N"/>
</dbReference>